<proteinExistence type="predicted"/>
<dbReference type="InParanoid" id="A0A0C3G9F8"/>
<feature type="compositionally biased region" description="Polar residues" evidence="1">
    <location>
        <begin position="54"/>
        <end position="82"/>
    </location>
</feature>
<reference evidence="2 3" key="1">
    <citation type="submission" date="2014-04" db="EMBL/GenBank/DDBJ databases">
        <authorList>
            <consortium name="DOE Joint Genome Institute"/>
            <person name="Kuo A."/>
            <person name="Tarkka M."/>
            <person name="Buscot F."/>
            <person name="Kohler A."/>
            <person name="Nagy L.G."/>
            <person name="Floudas D."/>
            <person name="Copeland A."/>
            <person name="Barry K.W."/>
            <person name="Cichocki N."/>
            <person name="Veneault-Fourrey C."/>
            <person name="LaButti K."/>
            <person name="Lindquist E.A."/>
            <person name="Lipzen A."/>
            <person name="Lundell T."/>
            <person name="Morin E."/>
            <person name="Murat C."/>
            <person name="Sun H."/>
            <person name="Tunlid A."/>
            <person name="Henrissat B."/>
            <person name="Grigoriev I.V."/>
            <person name="Hibbett D.S."/>
            <person name="Martin F."/>
            <person name="Nordberg H.P."/>
            <person name="Cantor M.N."/>
            <person name="Hua S.X."/>
        </authorList>
    </citation>
    <scope>NUCLEOTIDE SEQUENCE [LARGE SCALE GENOMIC DNA]</scope>
    <source>
        <strain evidence="2 3">F 1598</strain>
    </source>
</reference>
<feature type="compositionally biased region" description="Gly residues" evidence="1">
    <location>
        <begin position="277"/>
        <end position="286"/>
    </location>
</feature>
<evidence type="ECO:0000313" key="3">
    <source>
        <dbReference type="Proteomes" id="UP000054166"/>
    </source>
</evidence>
<sequence length="322" mass="35125">MESSPSLELHPHQQLQGHGSQAASRSTAAMHNVPRNPSRPTWRSRVFPRRDPTSDTSTQNQPSSLSSPGLNTAPSAEQQQAPVQGHTWGGHLSQRGAPTNDGRAHQFVSSNTSGSNMAPSTQQQQTHLPGSNWGGQQYGQPQHGRGAPTRGGSMHQFAPPNAPGPNMAPSSEQHRAYVPEHITNYQEREQVEHQVNEEWERRLMVAQNPGRPGMGQYSQPNILPQGQYSLPPPPRPAQHQSAAVQREAQPYVEANAHAGPSHTRSPTATSRNTFGHGLPGQPGIGEPGPSQYYDRRGDSFDSDGNTIPRTSYSSEGSYHYRY</sequence>
<keyword evidence="3" id="KW-1185">Reference proteome</keyword>
<reference evidence="3" key="2">
    <citation type="submission" date="2015-01" db="EMBL/GenBank/DDBJ databases">
        <title>Evolutionary Origins and Diversification of the Mycorrhizal Mutualists.</title>
        <authorList>
            <consortium name="DOE Joint Genome Institute"/>
            <consortium name="Mycorrhizal Genomics Consortium"/>
            <person name="Kohler A."/>
            <person name="Kuo A."/>
            <person name="Nagy L.G."/>
            <person name="Floudas D."/>
            <person name="Copeland A."/>
            <person name="Barry K.W."/>
            <person name="Cichocki N."/>
            <person name="Veneault-Fourrey C."/>
            <person name="LaButti K."/>
            <person name="Lindquist E.A."/>
            <person name="Lipzen A."/>
            <person name="Lundell T."/>
            <person name="Morin E."/>
            <person name="Murat C."/>
            <person name="Riley R."/>
            <person name="Ohm R."/>
            <person name="Sun H."/>
            <person name="Tunlid A."/>
            <person name="Henrissat B."/>
            <person name="Grigoriev I.V."/>
            <person name="Hibbett D.S."/>
            <person name="Martin F."/>
        </authorList>
    </citation>
    <scope>NUCLEOTIDE SEQUENCE [LARGE SCALE GENOMIC DNA]</scope>
    <source>
        <strain evidence="3">F 1598</strain>
    </source>
</reference>
<dbReference type="AlphaFoldDB" id="A0A0C3G9F8"/>
<dbReference type="Proteomes" id="UP000054166">
    <property type="component" value="Unassembled WGS sequence"/>
</dbReference>
<dbReference type="HOGENOM" id="CLU_064132_0_0_1"/>
<organism evidence="2 3">
    <name type="scientific">Piloderma croceum (strain F 1598)</name>
    <dbReference type="NCBI Taxonomy" id="765440"/>
    <lineage>
        <taxon>Eukaryota</taxon>
        <taxon>Fungi</taxon>
        <taxon>Dikarya</taxon>
        <taxon>Basidiomycota</taxon>
        <taxon>Agaricomycotina</taxon>
        <taxon>Agaricomycetes</taxon>
        <taxon>Agaricomycetidae</taxon>
        <taxon>Atheliales</taxon>
        <taxon>Atheliaceae</taxon>
        <taxon>Piloderma</taxon>
    </lineage>
</organism>
<accession>A0A0C3G9F8</accession>
<gene>
    <name evidence="2" type="ORF">PILCRDRAFT_255466</name>
</gene>
<feature type="compositionally biased region" description="Polar residues" evidence="1">
    <location>
        <begin position="216"/>
        <end position="228"/>
    </location>
</feature>
<evidence type="ECO:0000256" key="1">
    <source>
        <dbReference type="SAM" id="MobiDB-lite"/>
    </source>
</evidence>
<protein>
    <submittedName>
        <fullName evidence="2">Uncharacterized protein</fullName>
    </submittedName>
</protein>
<feature type="compositionally biased region" description="Polar residues" evidence="1">
    <location>
        <begin position="13"/>
        <end position="29"/>
    </location>
</feature>
<feature type="compositionally biased region" description="Polar residues" evidence="1">
    <location>
        <begin position="262"/>
        <end position="273"/>
    </location>
</feature>
<name>A0A0C3G9F8_PILCF</name>
<feature type="region of interest" description="Disordered" evidence="1">
    <location>
        <begin position="1"/>
        <end position="172"/>
    </location>
</feature>
<feature type="compositionally biased region" description="Polar residues" evidence="1">
    <location>
        <begin position="107"/>
        <end position="131"/>
    </location>
</feature>
<feature type="region of interest" description="Disordered" evidence="1">
    <location>
        <begin position="207"/>
        <end position="322"/>
    </location>
</feature>
<feature type="compositionally biased region" description="Polar residues" evidence="1">
    <location>
        <begin position="302"/>
        <end position="316"/>
    </location>
</feature>
<evidence type="ECO:0000313" key="2">
    <source>
        <dbReference type="EMBL" id="KIM88379.1"/>
    </source>
</evidence>
<dbReference type="EMBL" id="KN832977">
    <property type="protein sequence ID" value="KIM88379.1"/>
    <property type="molecule type" value="Genomic_DNA"/>
</dbReference>